<evidence type="ECO:0000256" key="3">
    <source>
        <dbReference type="ARBA" id="ARBA00022598"/>
    </source>
</evidence>
<keyword evidence="3" id="KW-0436">Ligase</keyword>
<feature type="domain" description="Carrier" evidence="5">
    <location>
        <begin position="334"/>
        <end position="408"/>
    </location>
</feature>
<accession>A0A5N6EYL5</accession>
<organism evidence="6 7">
    <name type="scientific">Aspergillus novoparasiticus</name>
    <dbReference type="NCBI Taxonomy" id="986946"/>
    <lineage>
        <taxon>Eukaryota</taxon>
        <taxon>Fungi</taxon>
        <taxon>Dikarya</taxon>
        <taxon>Ascomycota</taxon>
        <taxon>Pezizomycotina</taxon>
        <taxon>Eurotiomycetes</taxon>
        <taxon>Eurotiomycetidae</taxon>
        <taxon>Eurotiales</taxon>
        <taxon>Aspergillaceae</taxon>
        <taxon>Aspergillus</taxon>
        <taxon>Aspergillus subgen. Circumdati</taxon>
    </lineage>
</organism>
<dbReference type="Pfam" id="PF00550">
    <property type="entry name" value="PP-binding"/>
    <property type="match status" value="1"/>
</dbReference>
<dbReference type="GO" id="GO:0044550">
    <property type="term" value="P:secondary metabolite biosynthetic process"/>
    <property type="evidence" value="ECO:0007669"/>
    <property type="project" value="TreeGrafter"/>
</dbReference>
<evidence type="ECO:0000259" key="5">
    <source>
        <dbReference type="PROSITE" id="PS50075"/>
    </source>
</evidence>
<dbReference type="InterPro" id="IPR000873">
    <property type="entry name" value="AMP-dep_synth/lig_dom"/>
</dbReference>
<dbReference type="PROSITE" id="PS50075">
    <property type="entry name" value="CARRIER"/>
    <property type="match status" value="1"/>
</dbReference>
<dbReference type="Pfam" id="PF00501">
    <property type="entry name" value="AMP-binding"/>
    <property type="match status" value="1"/>
</dbReference>
<dbReference type="PANTHER" id="PTHR45527:SF3">
    <property type="entry name" value="SIDEROPHORE SYNTHETASE (EUROFUNG)"/>
    <property type="match status" value="1"/>
</dbReference>
<dbReference type="InterPro" id="IPR036736">
    <property type="entry name" value="ACP-like_sf"/>
</dbReference>
<dbReference type="GO" id="GO:0016874">
    <property type="term" value="F:ligase activity"/>
    <property type="evidence" value="ECO:0007669"/>
    <property type="project" value="UniProtKB-KW"/>
</dbReference>
<dbReference type="Gene3D" id="3.30.300.30">
    <property type="match status" value="1"/>
</dbReference>
<evidence type="ECO:0000256" key="4">
    <source>
        <dbReference type="ARBA" id="ARBA00029454"/>
    </source>
</evidence>
<evidence type="ECO:0000256" key="1">
    <source>
        <dbReference type="ARBA" id="ARBA00022450"/>
    </source>
</evidence>
<dbReference type="SUPFAM" id="SSF47336">
    <property type="entry name" value="ACP-like"/>
    <property type="match status" value="1"/>
</dbReference>
<dbReference type="EMBL" id="ML733411">
    <property type="protein sequence ID" value="KAB8222596.1"/>
    <property type="molecule type" value="Genomic_DNA"/>
</dbReference>
<dbReference type="SUPFAM" id="SSF56801">
    <property type="entry name" value="Acetyl-CoA synthetase-like"/>
    <property type="match status" value="1"/>
</dbReference>
<dbReference type="PROSITE" id="PS00012">
    <property type="entry name" value="PHOSPHOPANTETHEINE"/>
    <property type="match status" value="1"/>
</dbReference>
<dbReference type="GO" id="GO:0005737">
    <property type="term" value="C:cytoplasm"/>
    <property type="evidence" value="ECO:0007669"/>
    <property type="project" value="TreeGrafter"/>
</dbReference>
<name>A0A5N6EYL5_9EURO</name>
<reference evidence="6 7" key="1">
    <citation type="submission" date="2019-04" db="EMBL/GenBank/DDBJ databases">
        <title>Fungal friends and foes A comparative genomics study of 23 Aspergillus species from section Flavi.</title>
        <authorList>
            <consortium name="DOE Joint Genome Institute"/>
            <person name="Kjaerbolling I."/>
            <person name="Vesth T.C."/>
            <person name="Frisvad J.C."/>
            <person name="Nybo J.L."/>
            <person name="Theobald S."/>
            <person name="Kildgaard S."/>
            <person name="Petersen T.I."/>
            <person name="Kuo A."/>
            <person name="Sato A."/>
            <person name="Lyhne E.K."/>
            <person name="Kogle M.E."/>
            <person name="Wiebenga A."/>
            <person name="Kun R.S."/>
            <person name="Lubbers R.J."/>
            <person name="Makela M.R."/>
            <person name="Barry K."/>
            <person name="Chovatia M."/>
            <person name="Clum A."/>
            <person name="Daum C."/>
            <person name="Haridas S."/>
            <person name="He G."/>
            <person name="LaButti K."/>
            <person name="Lipzen A."/>
            <person name="Mondo S."/>
            <person name="Pangilinan J."/>
            <person name="Riley R."/>
            <person name="Salamov A."/>
            <person name="Simmons B.A."/>
            <person name="Magnuson J.K."/>
            <person name="Henrissat B."/>
            <person name="Mortensen U.H."/>
            <person name="Larsen T.O."/>
            <person name="De vries R.P."/>
            <person name="Grigoriev I.V."/>
            <person name="Machida M."/>
            <person name="Baker S.E."/>
            <person name="Andersen M.R."/>
        </authorList>
    </citation>
    <scope>NUCLEOTIDE SEQUENCE [LARGE SCALE GENOMIC DNA]</scope>
    <source>
        <strain evidence="6 7">CBS 126849</strain>
    </source>
</reference>
<dbReference type="InterPro" id="IPR009081">
    <property type="entry name" value="PP-bd_ACP"/>
</dbReference>
<dbReference type="GO" id="GO:0043041">
    <property type="term" value="P:amino acid activation for nonribosomal peptide biosynthetic process"/>
    <property type="evidence" value="ECO:0007669"/>
    <property type="project" value="TreeGrafter"/>
</dbReference>
<dbReference type="AlphaFoldDB" id="A0A5N6EYL5"/>
<proteinExistence type="inferred from homology"/>
<comment type="similarity">
    <text evidence="4">Belongs to the NRP synthetase family.</text>
</comment>
<protein>
    <recommendedName>
        <fullName evidence="5">Carrier domain-containing protein</fullName>
    </recommendedName>
</protein>
<keyword evidence="2" id="KW-0597">Phosphoprotein</keyword>
<dbReference type="Gene3D" id="1.10.1200.10">
    <property type="entry name" value="ACP-like"/>
    <property type="match status" value="1"/>
</dbReference>
<dbReference type="Proteomes" id="UP000326799">
    <property type="component" value="Unassembled WGS sequence"/>
</dbReference>
<evidence type="ECO:0000313" key="6">
    <source>
        <dbReference type="EMBL" id="KAB8222596.1"/>
    </source>
</evidence>
<dbReference type="GO" id="GO:0031177">
    <property type="term" value="F:phosphopantetheine binding"/>
    <property type="evidence" value="ECO:0007669"/>
    <property type="project" value="TreeGrafter"/>
</dbReference>
<dbReference type="PANTHER" id="PTHR45527">
    <property type="entry name" value="NONRIBOSOMAL PEPTIDE SYNTHETASE"/>
    <property type="match status" value="1"/>
</dbReference>
<keyword evidence="7" id="KW-1185">Reference proteome</keyword>
<dbReference type="Gene3D" id="3.40.50.12780">
    <property type="entry name" value="N-terminal domain of ligase-like"/>
    <property type="match status" value="1"/>
</dbReference>
<keyword evidence="1" id="KW-0596">Phosphopantetheine</keyword>
<sequence>MRERRSDCASLSVVHSHIQAFQINDRSRLLQFATYAFDVSILETLSTLIAGAFLCVPSEAQRNDVVLFEDALKTFRHTHVGLPPSFARIVPWANLEEWPTLLLGGEPMRKSDRAIYSALGVRLMNAYGPTECSVNATIHHRVWPRHSVQNIGKPTGAVAWIVDPDDMEKPMEWDEAGELLLEGPIGGRGYLNNRAIHIVGSKDGQFKIRGQRVEVADVEHHVNDFGATSTEVVVEKVNTSDEYKRLIAFIVLDGPLPAQTTDSLFLAPDASNLKSFRAIQEQLHSRLPVTWIPLARLPKAASGKIDRRLLRDTAAAMSQRDLYAFACSTSEKRAPTPSSQRALQQVYADILQIQLTTIGMDDTFLRLGGDSVQAIRLVGAARKAEVLRLAQEQCRVQRSQIEGITFLS</sequence>
<evidence type="ECO:0000256" key="2">
    <source>
        <dbReference type="ARBA" id="ARBA00022553"/>
    </source>
</evidence>
<dbReference type="InterPro" id="IPR006162">
    <property type="entry name" value="Ppantetheine_attach_site"/>
</dbReference>
<dbReference type="InterPro" id="IPR045851">
    <property type="entry name" value="AMP-bd_C_sf"/>
</dbReference>
<evidence type="ECO:0000313" key="7">
    <source>
        <dbReference type="Proteomes" id="UP000326799"/>
    </source>
</evidence>
<dbReference type="InterPro" id="IPR042099">
    <property type="entry name" value="ANL_N_sf"/>
</dbReference>
<gene>
    <name evidence="6" type="ORF">BDV33DRAFT_201300</name>
</gene>